<dbReference type="InterPro" id="IPR009057">
    <property type="entry name" value="Homeodomain-like_sf"/>
</dbReference>
<evidence type="ECO:0000259" key="5">
    <source>
        <dbReference type="PROSITE" id="PS50977"/>
    </source>
</evidence>
<keyword evidence="3" id="KW-0804">Transcription</keyword>
<dbReference type="PANTHER" id="PTHR47506">
    <property type="entry name" value="TRANSCRIPTIONAL REGULATORY PROTEIN"/>
    <property type="match status" value="1"/>
</dbReference>
<sequence>MPKIKAGSVAEHVARQEAAVFDAAITLFTERGFDAVSLGDIAAAVGLARNSLYRYFPDKAHILLRWFARELPAEVQRSRELLSGPEPARERIWRWAVARLDYAKTPEHALIANLSSVVPELDDAARAELADSHRQLQAPLDAALRDAGIRRPADRTVIAELIGALVLATAQQEAARDGMGRANHAARTHLRRAIDGLLAG</sequence>
<dbReference type="RefSeq" id="WP_269444784.1">
    <property type="nucleotide sequence ID" value="NZ_CP097463.1"/>
</dbReference>
<reference evidence="6" key="1">
    <citation type="submission" date="2022-05" db="EMBL/GenBank/DDBJ databases">
        <title>Jatrophihabitans sp. SB3-54 whole genome sequence.</title>
        <authorList>
            <person name="Suh M.K."/>
            <person name="Eom M.K."/>
            <person name="Kim J.S."/>
            <person name="Kim H.S."/>
            <person name="Do H.E."/>
            <person name="Shin Y.K."/>
            <person name="Lee J.-S."/>
        </authorList>
    </citation>
    <scope>NUCLEOTIDE SEQUENCE</scope>
    <source>
        <strain evidence="6">SB3-54</strain>
    </source>
</reference>
<evidence type="ECO:0000256" key="4">
    <source>
        <dbReference type="PROSITE-ProRule" id="PRU00335"/>
    </source>
</evidence>
<dbReference type="PANTHER" id="PTHR47506:SF6">
    <property type="entry name" value="HTH-TYPE TRANSCRIPTIONAL REPRESSOR NEMR"/>
    <property type="match status" value="1"/>
</dbReference>
<dbReference type="Gene3D" id="1.10.357.10">
    <property type="entry name" value="Tetracycline Repressor, domain 2"/>
    <property type="match status" value="1"/>
</dbReference>
<keyword evidence="7" id="KW-1185">Reference proteome</keyword>
<keyword evidence="1" id="KW-0805">Transcription regulation</keyword>
<name>A0ABY7K0P1_9ACTN</name>
<proteinExistence type="predicted"/>
<evidence type="ECO:0000256" key="3">
    <source>
        <dbReference type="ARBA" id="ARBA00023163"/>
    </source>
</evidence>
<protein>
    <submittedName>
        <fullName evidence="6">TetR/AcrR family transcriptional regulator</fullName>
    </submittedName>
</protein>
<evidence type="ECO:0000313" key="7">
    <source>
        <dbReference type="Proteomes" id="UP001164693"/>
    </source>
</evidence>
<dbReference type="SUPFAM" id="SSF46689">
    <property type="entry name" value="Homeodomain-like"/>
    <property type="match status" value="1"/>
</dbReference>
<dbReference type="InterPro" id="IPR001647">
    <property type="entry name" value="HTH_TetR"/>
</dbReference>
<keyword evidence="2 4" id="KW-0238">DNA-binding</keyword>
<evidence type="ECO:0000256" key="2">
    <source>
        <dbReference type="ARBA" id="ARBA00023125"/>
    </source>
</evidence>
<dbReference type="Proteomes" id="UP001164693">
    <property type="component" value="Chromosome"/>
</dbReference>
<dbReference type="Pfam" id="PF00440">
    <property type="entry name" value="TetR_N"/>
    <property type="match status" value="1"/>
</dbReference>
<evidence type="ECO:0000313" key="6">
    <source>
        <dbReference type="EMBL" id="WAX58234.1"/>
    </source>
</evidence>
<dbReference type="PROSITE" id="PS50977">
    <property type="entry name" value="HTH_TETR_2"/>
    <property type="match status" value="1"/>
</dbReference>
<gene>
    <name evidence="6" type="ORF">M6B22_05580</name>
</gene>
<organism evidence="6 7">
    <name type="scientific">Jatrophihabitans cynanchi</name>
    <dbReference type="NCBI Taxonomy" id="2944128"/>
    <lineage>
        <taxon>Bacteria</taxon>
        <taxon>Bacillati</taxon>
        <taxon>Actinomycetota</taxon>
        <taxon>Actinomycetes</taxon>
        <taxon>Jatrophihabitantales</taxon>
        <taxon>Jatrophihabitantaceae</taxon>
        <taxon>Jatrophihabitans</taxon>
    </lineage>
</organism>
<dbReference type="EMBL" id="CP097463">
    <property type="protein sequence ID" value="WAX58234.1"/>
    <property type="molecule type" value="Genomic_DNA"/>
</dbReference>
<feature type="domain" description="HTH tetR-type" evidence="5">
    <location>
        <begin position="14"/>
        <end position="74"/>
    </location>
</feature>
<evidence type="ECO:0000256" key="1">
    <source>
        <dbReference type="ARBA" id="ARBA00023015"/>
    </source>
</evidence>
<dbReference type="PRINTS" id="PR00455">
    <property type="entry name" value="HTHTETR"/>
</dbReference>
<accession>A0ABY7K0P1</accession>
<feature type="DNA-binding region" description="H-T-H motif" evidence="4">
    <location>
        <begin position="37"/>
        <end position="56"/>
    </location>
</feature>